<evidence type="ECO:0000256" key="2">
    <source>
        <dbReference type="SAM" id="MobiDB-lite"/>
    </source>
</evidence>
<accession>A0A2H3GIA9</accession>
<evidence type="ECO:0000256" key="1">
    <source>
        <dbReference type="SAM" id="Coils"/>
    </source>
</evidence>
<proteinExistence type="predicted"/>
<feature type="compositionally biased region" description="Polar residues" evidence="2">
    <location>
        <begin position="134"/>
        <end position="143"/>
    </location>
</feature>
<feature type="coiled-coil region" evidence="1">
    <location>
        <begin position="463"/>
        <end position="518"/>
    </location>
</feature>
<dbReference type="Gene3D" id="1.10.287.1490">
    <property type="match status" value="1"/>
</dbReference>
<sequence>MERQPEITLFNPQVLDWLLESVPDRVAAATIRSKLINTCEAVEQKGAGATEMLQRAEAMLSQADEKSRLLHDERNALREEKEKLLRDAKQLTSLPETVTNLASTLSSAVKDTQDSIAKSLHEMSNATKSHRNSIESSSGETSTAIRDIKAVGERLDKSLNVIKQSLVTGLQREDISAVTQSLTENAKTLTDSIAGIPAKVRQGLDEEMTLGTFFKPFELRDKLTQKEQELEKSQETNQRLVDQMTTIHGSKVEVTLLLKQEKERVDRRNMYIETQKLKLEEAEERLLLIPNLEQQLEAAKLDTVRAASLSTELVKLKGLYEASQKTIGSQREEIQRLQGQAGQILALEGQARESQQRARELEESRSNAQEQIKQLGVTLQNVQTLHQESKESLQGRLDDKVELLRSKDQELDRLHRDVGDMEGLRQRLTEAGGRIHHLGEQLQSANSDATTYLGELNDSIAHAAVLEKQLSKATGMNQALRTELEDAKTRSSNAEKERQDLDRQFTDATAKLVEVQNQLSSQEARPSLQIPEGPLGELASMYAELTREVIDLPVLPQGLATCDLRTLAVAIAPLLFRIGSKTNLSLFLDSGPTDWHCLENVVDGMPRPEAIRLRKCTDHDTKCVLVRVWMYGERALLKFYIQ</sequence>
<organism evidence="3 4">
    <name type="scientific">Fusarium oxysporum f. sp. radicis-cucumerinum</name>
    <dbReference type="NCBI Taxonomy" id="327505"/>
    <lineage>
        <taxon>Eukaryota</taxon>
        <taxon>Fungi</taxon>
        <taxon>Dikarya</taxon>
        <taxon>Ascomycota</taxon>
        <taxon>Pezizomycotina</taxon>
        <taxon>Sordariomycetes</taxon>
        <taxon>Hypocreomycetidae</taxon>
        <taxon>Hypocreales</taxon>
        <taxon>Nectriaceae</taxon>
        <taxon>Fusarium</taxon>
        <taxon>Fusarium oxysporum species complex</taxon>
    </lineage>
</organism>
<dbReference type="SUPFAM" id="SSF90257">
    <property type="entry name" value="Myosin rod fragments"/>
    <property type="match status" value="1"/>
</dbReference>
<feature type="coiled-coil region" evidence="1">
    <location>
        <begin position="320"/>
        <end position="378"/>
    </location>
</feature>
<dbReference type="AlphaFoldDB" id="A0A2H3GIA9"/>
<dbReference type="EMBL" id="MABQ02000007">
    <property type="protein sequence ID" value="PCD30471.1"/>
    <property type="molecule type" value="Genomic_DNA"/>
</dbReference>
<feature type="region of interest" description="Disordered" evidence="2">
    <location>
        <begin position="124"/>
        <end position="143"/>
    </location>
</feature>
<keyword evidence="1" id="KW-0175">Coiled coil</keyword>
<evidence type="ECO:0000313" key="3">
    <source>
        <dbReference type="EMBL" id="PCD30471.1"/>
    </source>
</evidence>
<reference evidence="3 4" key="2">
    <citation type="journal article" date="2017" name="Sci. Rep.">
        <title>A mobile pathogenicity chromosome in Fusarium oxysporum for infection of multiple cucurbit species.</title>
        <authorList>
            <person name="van Dam P."/>
            <person name="Fokkens L."/>
            <person name="Ayukawa Y."/>
            <person name="van der Gragt M."/>
            <person name="Ter Horst A."/>
            <person name="Brankovics B."/>
            <person name="Houterman P.M."/>
            <person name="Arie T."/>
            <person name="Rep M."/>
        </authorList>
    </citation>
    <scope>NUCLEOTIDE SEQUENCE [LARGE SCALE GENOMIC DNA]</scope>
    <source>
        <strain evidence="3 4">Forc016</strain>
    </source>
</reference>
<protein>
    <submittedName>
        <fullName evidence="3">Uncharacterized protein</fullName>
    </submittedName>
</protein>
<dbReference type="Proteomes" id="UP000219602">
    <property type="component" value="Chromosome 9"/>
</dbReference>
<name>A0A2H3GIA9_FUSOX</name>
<evidence type="ECO:0000313" key="4">
    <source>
        <dbReference type="Proteomes" id="UP000219602"/>
    </source>
</evidence>
<comment type="caution">
    <text evidence="3">The sequence shown here is derived from an EMBL/GenBank/DDBJ whole genome shotgun (WGS) entry which is preliminary data.</text>
</comment>
<dbReference type="STRING" id="327505.A0A2H3GIA9"/>
<gene>
    <name evidence="3" type="ORF">AU210_010152</name>
</gene>
<feature type="coiled-coil region" evidence="1">
    <location>
        <begin position="53"/>
        <end position="94"/>
    </location>
</feature>
<reference evidence="3 4" key="1">
    <citation type="journal article" date="2016" name="Environ. Microbiol.">
        <title>Effector profiles distinguish formae speciales of Fusarium oxysporum.</title>
        <authorList>
            <person name="van Dam P."/>
            <person name="Fokkens L."/>
            <person name="Schmidt S.M."/>
            <person name="Linmans J.H."/>
            <person name="Kistler H.C."/>
            <person name="Ma L.J."/>
            <person name="Rep M."/>
        </authorList>
    </citation>
    <scope>NUCLEOTIDE SEQUENCE [LARGE SCALE GENOMIC DNA]</scope>
    <source>
        <strain evidence="3 4">Forc016</strain>
    </source>
</reference>